<evidence type="ECO:0000313" key="1">
    <source>
        <dbReference type="EMBL" id="OPF18605.1"/>
    </source>
</evidence>
<organism evidence="1 2">
    <name type="scientific">Microcystis aeruginosa KW</name>
    <dbReference type="NCBI Taxonomy" id="1960155"/>
    <lineage>
        <taxon>Bacteria</taxon>
        <taxon>Bacillati</taxon>
        <taxon>Cyanobacteriota</taxon>
        <taxon>Cyanophyceae</taxon>
        <taxon>Oscillatoriophycideae</taxon>
        <taxon>Chroococcales</taxon>
        <taxon>Microcystaceae</taxon>
        <taxon>Microcystis</taxon>
    </lineage>
</organism>
<protein>
    <submittedName>
        <fullName evidence="1">Uncharacterized protein</fullName>
    </submittedName>
</protein>
<reference evidence="1 2" key="1">
    <citation type="submission" date="2017-02" db="EMBL/GenBank/DDBJ databases">
        <title>Genome sequence of Microcystis aeruginosa KW.</title>
        <authorList>
            <person name="Oh H.-M."/>
            <person name="Ahn C.-Y."/>
            <person name="Jeong H."/>
            <person name="Srivastava A."/>
            <person name="Lee H.-G."/>
            <person name="Kang S.-R."/>
        </authorList>
    </citation>
    <scope>NUCLEOTIDE SEQUENCE [LARGE SCALE GENOMIC DNA]</scope>
    <source>
        <strain evidence="1 2">KW</strain>
    </source>
</reference>
<comment type="caution">
    <text evidence="1">The sequence shown here is derived from an EMBL/GenBank/DDBJ whole genome shotgun (WGS) entry which is preliminary data.</text>
</comment>
<name>A0A1V4BV54_MICAE</name>
<dbReference type="EMBL" id="MVGR01000003">
    <property type="protein sequence ID" value="OPF18605.1"/>
    <property type="molecule type" value="Genomic_DNA"/>
</dbReference>
<accession>A0A1V4BV54</accession>
<gene>
    <name evidence="1" type="ORF">B1L04_03675</name>
</gene>
<dbReference type="Proteomes" id="UP000189835">
    <property type="component" value="Unassembled WGS sequence"/>
</dbReference>
<evidence type="ECO:0000313" key="2">
    <source>
        <dbReference type="Proteomes" id="UP000189835"/>
    </source>
</evidence>
<sequence>MSNKNSDELAQKLAQRFGDANVSKRALSALMANTFSKMYFIIDREWNQGEKLYKNMILTSIRYLEECGSGNYNNIMESLVAINSLPLVCKKSSDAGASITDAIAASIKETYDALETNEISVIRKRIGGHISFFSTIVSVSKQESLISQEELTTLSQNIPANLKYILEKFDSGEWNENTLIHQSDLV</sequence>
<dbReference type="RefSeq" id="WP_079205829.1">
    <property type="nucleotide sequence ID" value="NZ_MVGR01000003.1"/>
</dbReference>
<dbReference type="AlphaFoldDB" id="A0A1V4BV54"/>
<proteinExistence type="predicted"/>